<gene>
    <name evidence="1" type="ORF">BDK51DRAFT_42098</name>
</gene>
<accession>A0A4P9WGA1</accession>
<evidence type="ECO:0000313" key="2">
    <source>
        <dbReference type="Proteomes" id="UP000269721"/>
    </source>
</evidence>
<evidence type="ECO:0000313" key="1">
    <source>
        <dbReference type="EMBL" id="RKO90378.1"/>
    </source>
</evidence>
<dbReference type="Proteomes" id="UP000269721">
    <property type="component" value="Unassembled WGS sequence"/>
</dbReference>
<keyword evidence="2" id="KW-1185">Reference proteome</keyword>
<dbReference type="AlphaFoldDB" id="A0A4P9WGA1"/>
<organism evidence="1 2">
    <name type="scientific">Blyttiomyces helicus</name>
    <dbReference type="NCBI Taxonomy" id="388810"/>
    <lineage>
        <taxon>Eukaryota</taxon>
        <taxon>Fungi</taxon>
        <taxon>Fungi incertae sedis</taxon>
        <taxon>Chytridiomycota</taxon>
        <taxon>Chytridiomycota incertae sedis</taxon>
        <taxon>Chytridiomycetes</taxon>
        <taxon>Chytridiomycetes incertae sedis</taxon>
        <taxon>Blyttiomyces</taxon>
    </lineage>
</organism>
<name>A0A4P9WGA1_9FUNG</name>
<dbReference type="OrthoDB" id="2111238at2759"/>
<proteinExistence type="predicted"/>
<sequence length="228" mass="26210">MSDPVVLEWSEIILQKKTFEIVARGMDNICDIDTDQAMSYLDTPDAYALKEAEHGTVLRVSYIDNQWVVSTNRCIDATRARWSSSKTLYRLLCETVSEAPFNLFERDPPKDETHTFILRHPENQLVIHQRVPQLVYVGSCQIGTFVETSSISHPGLSWCGRQNSLSAEECRSNLKNQEMHIRRGIVFRKNSTSDSPTTQWKLTTNGSKLPVPSKKFYQQSIYLIWHVQ</sequence>
<dbReference type="EMBL" id="KZ995586">
    <property type="protein sequence ID" value="RKO90378.1"/>
    <property type="molecule type" value="Genomic_DNA"/>
</dbReference>
<protein>
    <submittedName>
        <fullName evidence="1">Uncharacterized protein</fullName>
    </submittedName>
</protein>
<reference evidence="2" key="1">
    <citation type="journal article" date="2018" name="Nat. Microbiol.">
        <title>Leveraging single-cell genomics to expand the fungal tree of life.</title>
        <authorList>
            <person name="Ahrendt S.R."/>
            <person name="Quandt C.A."/>
            <person name="Ciobanu D."/>
            <person name="Clum A."/>
            <person name="Salamov A."/>
            <person name="Andreopoulos B."/>
            <person name="Cheng J.F."/>
            <person name="Woyke T."/>
            <person name="Pelin A."/>
            <person name="Henrissat B."/>
            <person name="Reynolds N.K."/>
            <person name="Benny G.L."/>
            <person name="Smith M.E."/>
            <person name="James T.Y."/>
            <person name="Grigoriev I.V."/>
        </authorList>
    </citation>
    <scope>NUCLEOTIDE SEQUENCE [LARGE SCALE GENOMIC DNA]</scope>
</reference>